<dbReference type="EMBL" id="JAQMWT010000684">
    <property type="protein sequence ID" value="KAJ8598202.1"/>
    <property type="molecule type" value="Genomic_DNA"/>
</dbReference>
<dbReference type="SMART" id="SM00137">
    <property type="entry name" value="MAM"/>
    <property type="match status" value="1"/>
</dbReference>
<evidence type="ECO:0000256" key="1">
    <source>
        <dbReference type="SAM" id="MobiDB-lite"/>
    </source>
</evidence>
<feature type="domain" description="MAM" evidence="2">
    <location>
        <begin position="128"/>
        <end position="284"/>
    </location>
</feature>
<proteinExistence type="predicted"/>
<dbReference type="PANTHER" id="PTHR23282">
    <property type="entry name" value="APICAL ENDOSOMAL GLYCOPROTEIN PRECURSOR"/>
    <property type="match status" value="1"/>
</dbReference>
<comment type="caution">
    <text evidence="3">The sequence shown here is derived from an EMBL/GenBank/DDBJ whole genome shotgun (WGS) entry which is preliminary data.</text>
</comment>
<reference evidence="3" key="1">
    <citation type="submission" date="2023-01" db="EMBL/GenBank/DDBJ databases">
        <title>Metagenome sequencing of chrysophaentin producing Chrysophaeum taylorii.</title>
        <authorList>
            <person name="Davison J."/>
            <person name="Bewley C."/>
        </authorList>
    </citation>
    <scope>NUCLEOTIDE SEQUENCE</scope>
    <source>
        <strain evidence="3">NIES-1699</strain>
    </source>
</reference>
<sequence length="295" mass="32127">MRLGVAVLASAQRGLADVGCFDIAMFDTWGDGWNGAEYQFTSRDGAVVASGGIEEFVSSQTDTICVDDAPVCLTISVDSGSYPSEIYWNLGEGVLSGGAPDVGQDLYVLPGDDGVVDSSCTNPPFSVVSCDFEEENSCGWTTEEESSHRWTRSAGATSSPDTGPSTSWGHYAYVEASYPYHPHKGPFLLTSPPFVVDESFARTYLEFYFHMYGSDMGNLTLEYLSDDDVRWVPQGWNKTGDQGDIWHSSGSLEIPAKVRGIRFVAFTGSGYRSDMLVDNVTFAPVLKSYRGIVFM</sequence>
<dbReference type="InterPro" id="IPR000998">
    <property type="entry name" value="MAM_dom"/>
</dbReference>
<dbReference type="Proteomes" id="UP001230188">
    <property type="component" value="Unassembled WGS sequence"/>
</dbReference>
<evidence type="ECO:0000259" key="2">
    <source>
        <dbReference type="PROSITE" id="PS50060"/>
    </source>
</evidence>
<organism evidence="3 4">
    <name type="scientific">Chrysophaeum taylorii</name>
    <dbReference type="NCBI Taxonomy" id="2483200"/>
    <lineage>
        <taxon>Eukaryota</taxon>
        <taxon>Sar</taxon>
        <taxon>Stramenopiles</taxon>
        <taxon>Ochrophyta</taxon>
        <taxon>Pelagophyceae</taxon>
        <taxon>Pelagomonadales</taxon>
        <taxon>Pelagomonadaceae</taxon>
        <taxon>Chrysophaeum</taxon>
    </lineage>
</organism>
<evidence type="ECO:0000313" key="3">
    <source>
        <dbReference type="EMBL" id="KAJ8598202.1"/>
    </source>
</evidence>
<dbReference type="AlphaFoldDB" id="A0AAD7U4I3"/>
<evidence type="ECO:0000313" key="4">
    <source>
        <dbReference type="Proteomes" id="UP001230188"/>
    </source>
</evidence>
<dbReference type="Gene3D" id="2.60.120.200">
    <property type="match status" value="1"/>
</dbReference>
<dbReference type="SUPFAM" id="SSF49899">
    <property type="entry name" value="Concanavalin A-like lectins/glucanases"/>
    <property type="match status" value="1"/>
</dbReference>
<dbReference type="PROSITE" id="PS50060">
    <property type="entry name" value="MAM_2"/>
    <property type="match status" value="1"/>
</dbReference>
<dbReference type="GO" id="GO:0016020">
    <property type="term" value="C:membrane"/>
    <property type="evidence" value="ECO:0007669"/>
    <property type="project" value="InterPro"/>
</dbReference>
<protein>
    <recommendedName>
        <fullName evidence="2">MAM domain-containing protein</fullName>
    </recommendedName>
</protein>
<dbReference type="InterPro" id="IPR013320">
    <property type="entry name" value="ConA-like_dom_sf"/>
</dbReference>
<name>A0AAD7U4I3_9STRA</name>
<accession>A0AAD7U4I3</accession>
<dbReference type="CDD" id="cd06263">
    <property type="entry name" value="MAM"/>
    <property type="match status" value="1"/>
</dbReference>
<dbReference type="InterPro" id="IPR051560">
    <property type="entry name" value="MAM_domain-containing"/>
</dbReference>
<dbReference type="PANTHER" id="PTHR23282:SF101">
    <property type="entry name" value="MAM DOMAIN-CONTAINING PROTEIN"/>
    <property type="match status" value="1"/>
</dbReference>
<feature type="region of interest" description="Disordered" evidence="1">
    <location>
        <begin position="141"/>
        <end position="164"/>
    </location>
</feature>
<feature type="compositionally biased region" description="Polar residues" evidence="1">
    <location>
        <begin position="154"/>
        <end position="164"/>
    </location>
</feature>
<gene>
    <name evidence="3" type="ORF">CTAYLR_005532</name>
</gene>
<dbReference type="Pfam" id="PF00629">
    <property type="entry name" value="MAM"/>
    <property type="match status" value="1"/>
</dbReference>
<keyword evidence="4" id="KW-1185">Reference proteome</keyword>